<dbReference type="Proteomes" id="UP000193144">
    <property type="component" value="Unassembled WGS sequence"/>
</dbReference>
<evidence type="ECO:0000313" key="2">
    <source>
        <dbReference type="Proteomes" id="UP000193144"/>
    </source>
</evidence>
<organism evidence="1 2">
    <name type="scientific">Clohesyomyces aquaticus</name>
    <dbReference type="NCBI Taxonomy" id="1231657"/>
    <lineage>
        <taxon>Eukaryota</taxon>
        <taxon>Fungi</taxon>
        <taxon>Dikarya</taxon>
        <taxon>Ascomycota</taxon>
        <taxon>Pezizomycotina</taxon>
        <taxon>Dothideomycetes</taxon>
        <taxon>Pleosporomycetidae</taxon>
        <taxon>Pleosporales</taxon>
        <taxon>Lindgomycetaceae</taxon>
        <taxon>Clohesyomyces</taxon>
    </lineage>
</organism>
<name>A0A1Y1YYW1_9PLEO</name>
<accession>A0A1Y1YYW1</accession>
<reference evidence="1 2" key="1">
    <citation type="submission" date="2016-07" db="EMBL/GenBank/DDBJ databases">
        <title>Pervasive Adenine N6-methylation of Active Genes in Fungi.</title>
        <authorList>
            <consortium name="DOE Joint Genome Institute"/>
            <person name="Mondo S.J."/>
            <person name="Dannebaum R.O."/>
            <person name="Kuo R.C."/>
            <person name="Labutti K."/>
            <person name="Haridas S."/>
            <person name="Kuo A."/>
            <person name="Salamov A."/>
            <person name="Ahrendt S.R."/>
            <person name="Lipzen A."/>
            <person name="Sullivan W."/>
            <person name="Andreopoulos W.B."/>
            <person name="Clum A."/>
            <person name="Lindquist E."/>
            <person name="Daum C."/>
            <person name="Ramamoorthy G.K."/>
            <person name="Gryganskyi A."/>
            <person name="Culley D."/>
            <person name="Magnuson J.K."/>
            <person name="James T.Y."/>
            <person name="O'Malley M.A."/>
            <person name="Stajich J.E."/>
            <person name="Spatafora J.W."/>
            <person name="Visel A."/>
            <person name="Grigoriev I.V."/>
        </authorList>
    </citation>
    <scope>NUCLEOTIDE SEQUENCE [LARGE SCALE GENOMIC DNA]</scope>
    <source>
        <strain evidence="1 2">CBS 115471</strain>
    </source>
</reference>
<keyword evidence="2" id="KW-1185">Reference proteome</keyword>
<dbReference type="AlphaFoldDB" id="A0A1Y1YYW1"/>
<evidence type="ECO:0000313" key="1">
    <source>
        <dbReference type="EMBL" id="ORY03139.1"/>
    </source>
</evidence>
<comment type="caution">
    <text evidence="1">The sequence shown here is derived from an EMBL/GenBank/DDBJ whole genome shotgun (WGS) entry which is preliminary data.</text>
</comment>
<proteinExistence type="predicted"/>
<protein>
    <submittedName>
        <fullName evidence="1">Uncharacterized protein</fullName>
    </submittedName>
</protein>
<gene>
    <name evidence="1" type="ORF">BCR34DRAFT_76202</name>
</gene>
<dbReference type="EMBL" id="MCFA01000150">
    <property type="protein sequence ID" value="ORY03139.1"/>
    <property type="molecule type" value="Genomic_DNA"/>
</dbReference>
<sequence length="153" mass="16936">MAPPASPCNLLTTIRCKIGNSILEQTESICISDRLRRDTSQRCRDRSQRPLSTRLGSIPRYGGVGRNTNGQIFVSASTTSTYCSREAFHNVGIVPPPVQQHWTSNLESESVGQRGCFRSDRDETVLSSRLSPPITTEYGSLVVVANQMRFTIC</sequence>